<feature type="transmembrane region" description="Helical" evidence="4">
    <location>
        <begin position="365"/>
        <end position="383"/>
    </location>
</feature>
<feature type="coiled-coil region" evidence="3">
    <location>
        <begin position="332"/>
        <end position="359"/>
    </location>
</feature>
<dbReference type="SUPFAM" id="SSF55073">
    <property type="entry name" value="Nucleotide cyclase"/>
    <property type="match status" value="1"/>
</dbReference>
<protein>
    <recommendedName>
        <fullName evidence="1">diguanylate cyclase</fullName>
        <ecNumber evidence="1">2.7.7.65</ecNumber>
    </recommendedName>
</protein>
<dbReference type="PANTHER" id="PTHR45138">
    <property type="entry name" value="REGULATORY COMPONENTS OF SENSORY TRANSDUCTION SYSTEM"/>
    <property type="match status" value="1"/>
</dbReference>
<evidence type="ECO:0000313" key="7">
    <source>
        <dbReference type="Proteomes" id="UP001142810"/>
    </source>
</evidence>
<evidence type="ECO:0000313" key="6">
    <source>
        <dbReference type="EMBL" id="MCW8107815.1"/>
    </source>
</evidence>
<evidence type="ECO:0000259" key="5">
    <source>
        <dbReference type="PROSITE" id="PS50887"/>
    </source>
</evidence>
<gene>
    <name evidence="6" type="ORF">OPS25_04790</name>
</gene>
<keyword evidence="3" id="KW-0175">Coiled coil</keyword>
<dbReference type="NCBIfam" id="TIGR00254">
    <property type="entry name" value="GGDEF"/>
    <property type="match status" value="1"/>
</dbReference>
<keyword evidence="4" id="KW-0812">Transmembrane</keyword>
<accession>A0ABT3P4X3</accession>
<sequence>MLSSAIFADDNVSLLKEADSLKSRDPHTFQEILHTLESRSYSFSLYEANYYKYLQAFLLSYTGESAHAIEHFKEVYNSAKNVDLKIRALTSAINMFGITRNYVDGYKYAQQLITIVPKASKEVRESAYTGLSIFYNQLGEYKLGLFAANKVLEEAEDKRLICFADHSRIEAQSNLDLIISPSSADSAINYCLQIKEFAAALFNIVVKARLHKNLGEVDQAIAVMEDNVEVFNKAFYPVAKADYKAELAQLYFLKKEFLKAKVNAEESIQLSIGAGMFRSRIDAFEVLYKYYEVENDVAKAYHYFQEYYKTQKAFLDEVKLTQLAIQQTKFDAQEKANQIALLNKENSLLKTQAELAQREIDNSRLVIATLVLLASIVVVWLLFNHRMNIQLKTQAQTDELTGIANRHYFTNVAEKALSYHKKTGQHLTVVVFDLDFFKNVNDTHGHVIGDWALKAVVSVVQRVCRNQDVFGRLGGEEFAILLPGCGARKAQSITESCRSAIAAIDTSETGEQFNITASFGVADTKLCGYKFQHLYACADKAMYRSKDEGRNRVYVYDGCPPESFTLDEKFS</sequence>
<keyword evidence="4" id="KW-1133">Transmembrane helix</keyword>
<dbReference type="PANTHER" id="PTHR45138:SF9">
    <property type="entry name" value="DIGUANYLATE CYCLASE DGCM-RELATED"/>
    <property type="match status" value="1"/>
</dbReference>
<dbReference type="Proteomes" id="UP001142810">
    <property type="component" value="Unassembled WGS sequence"/>
</dbReference>
<dbReference type="EC" id="2.7.7.65" evidence="1"/>
<dbReference type="InterPro" id="IPR050469">
    <property type="entry name" value="Diguanylate_Cyclase"/>
</dbReference>
<reference evidence="6" key="1">
    <citation type="submission" date="2022-11" db="EMBL/GenBank/DDBJ databases">
        <title>Alteromonas sp. nov., isolated from sea water of the Qingdao.</title>
        <authorList>
            <person name="Wang Q."/>
        </authorList>
    </citation>
    <scope>NUCLEOTIDE SEQUENCE</scope>
    <source>
        <strain evidence="6">ASW11-7</strain>
    </source>
</reference>
<dbReference type="InterPro" id="IPR011990">
    <property type="entry name" value="TPR-like_helical_dom_sf"/>
</dbReference>
<comment type="caution">
    <text evidence="6">The sequence shown here is derived from an EMBL/GenBank/DDBJ whole genome shotgun (WGS) entry which is preliminary data.</text>
</comment>
<dbReference type="PROSITE" id="PS50887">
    <property type="entry name" value="GGDEF"/>
    <property type="match status" value="1"/>
</dbReference>
<dbReference type="SUPFAM" id="SSF48452">
    <property type="entry name" value="TPR-like"/>
    <property type="match status" value="1"/>
</dbReference>
<dbReference type="Pfam" id="PF00990">
    <property type="entry name" value="GGDEF"/>
    <property type="match status" value="1"/>
</dbReference>
<organism evidence="6 7">
    <name type="scientific">Alteromonas aquimaris</name>
    <dbReference type="NCBI Taxonomy" id="2998417"/>
    <lineage>
        <taxon>Bacteria</taxon>
        <taxon>Pseudomonadati</taxon>
        <taxon>Pseudomonadota</taxon>
        <taxon>Gammaproteobacteria</taxon>
        <taxon>Alteromonadales</taxon>
        <taxon>Alteromonadaceae</taxon>
        <taxon>Alteromonas/Salinimonas group</taxon>
        <taxon>Alteromonas</taxon>
    </lineage>
</organism>
<name>A0ABT3P4X3_9ALTE</name>
<comment type="catalytic activity">
    <reaction evidence="2">
        <text>2 GTP = 3',3'-c-di-GMP + 2 diphosphate</text>
        <dbReference type="Rhea" id="RHEA:24898"/>
        <dbReference type="ChEBI" id="CHEBI:33019"/>
        <dbReference type="ChEBI" id="CHEBI:37565"/>
        <dbReference type="ChEBI" id="CHEBI:58805"/>
        <dbReference type="EC" id="2.7.7.65"/>
    </reaction>
</comment>
<keyword evidence="4" id="KW-0472">Membrane</keyword>
<dbReference type="Gene3D" id="3.30.70.270">
    <property type="match status" value="1"/>
</dbReference>
<evidence type="ECO:0000256" key="3">
    <source>
        <dbReference type="SAM" id="Coils"/>
    </source>
</evidence>
<dbReference type="Gene3D" id="1.25.40.10">
    <property type="entry name" value="Tetratricopeptide repeat domain"/>
    <property type="match status" value="1"/>
</dbReference>
<keyword evidence="7" id="KW-1185">Reference proteome</keyword>
<dbReference type="EMBL" id="JAPFRD010000005">
    <property type="protein sequence ID" value="MCW8107815.1"/>
    <property type="molecule type" value="Genomic_DNA"/>
</dbReference>
<dbReference type="CDD" id="cd01949">
    <property type="entry name" value="GGDEF"/>
    <property type="match status" value="1"/>
</dbReference>
<dbReference type="SMART" id="SM00267">
    <property type="entry name" value="GGDEF"/>
    <property type="match status" value="1"/>
</dbReference>
<evidence type="ECO:0000256" key="1">
    <source>
        <dbReference type="ARBA" id="ARBA00012528"/>
    </source>
</evidence>
<evidence type="ECO:0000256" key="4">
    <source>
        <dbReference type="SAM" id="Phobius"/>
    </source>
</evidence>
<feature type="domain" description="GGDEF" evidence="5">
    <location>
        <begin position="425"/>
        <end position="558"/>
    </location>
</feature>
<proteinExistence type="predicted"/>
<dbReference type="RefSeq" id="WP_265616504.1">
    <property type="nucleotide sequence ID" value="NZ_JAPFRD010000005.1"/>
</dbReference>
<dbReference type="InterPro" id="IPR029787">
    <property type="entry name" value="Nucleotide_cyclase"/>
</dbReference>
<dbReference type="InterPro" id="IPR000160">
    <property type="entry name" value="GGDEF_dom"/>
</dbReference>
<dbReference type="InterPro" id="IPR043128">
    <property type="entry name" value="Rev_trsase/Diguanyl_cyclase"/>
</dbReference>
<evidence type="ECO:0000256" key="2">
    <source>
        <dbReference type="ARBA" id="ARBA00034247"/>
    </source>
</evidence>